<protein>
    <recommendedName>
        <fullName evidence="1">ATPase dynein-related AAA domain-containing protein</fullName>
    </recommendedName>
</protein>
<dbReference type="Gene3D" id="3.40.50.300">
    <property type="entry name" value="P-loop containing nucleotide triphosphate hydrolases"/>
    <property type="match status" value="1"/>
</dbReference>
<dbReference type="InterPro" id="IPR011704">
    <property type="entry name" value="ATPase_dyneun-rel_AAA"/>
</dbReference>
<dbReference type="Pfam" id="PF07728">
    <property type="entry name" value="AAA_5"/>
    <property type="match status" value="1"/>
</dbReference>
<evidence type="ECO:0000313" key="2">
    <source>
        <dbReference type="EMBL" id="OAB30557.1"/>
    </source>
</evidence>
<dbReference type="SUPFAM" id="SSF52540">
    <property type="entry name" value="P-loop containing nucleoside triphosphate hydrolases"/>
    <property type="match status" value="1"/>
</dbReference>
<dbReference type="GO" id="GO:0016887">
    <property type="term" value="F:ATP hydrolysis activity"/>
    <property type="evidence" value="ECO:0007669"/>
    <property type="project" value="InterPro"/>
</dbReference>
<reference evidence="2 3" key="1">
    <citation type="submission" date="2016-03" db="EMBL/GenBank/DDBJ databases">
        <title>Draft genome sequence of Flavobacterium fryxellicola DSM 16209.</title>
        <authorList>
            <person name="Shin S.-K."/>
            <person name="Yi H."/>
        </authorList>
    </citation>
    <scope>NUCLEOTIDE SEQUENCE [LARGE SCALE GENOMIC DNA]</scope>
    <source>
        <strain evidence="2 3">DSM 16209</strain>
    </source>
</reference>
<dbReference type="STRING" id="249352.SAMN05444395_11136"/>
<dbReference type="EMBL" id="LVJE01000003">
    <property type="protein sequence ID" value="OAB30557.1"/>
    <property type="molecule type" value="Genomic_DNA"/>
</dbReference>
<dbReference type="InterPro" id="IPR027417">
    <property type="entry name" value="P-loop_NTPase"/>
</dbReference>
<dbReference type="PANTHER" id="PTHR37291">
    <property type="entry name" value="5-METHYLCYTOSINE-SPECIFIC RESTRICTION ENZYME B"/>
    <property type="match status" value="1"/>
</dbReference>
<gene>
    <name evidence="2" type="ORF">FBFR_01805</name>
</gene>
<sequence length="893" mass="103816">MNELSETTTPELIPIITEFYKCLFDPNKNFTELNGFTNITDHGLVKFKGLNICRKIDLNYNGVKYELGLFNYIRDNGNTIGIRNGETDSNFIQYVLDKFLQLEDNKIKFTHDGVTTGSAGKTKEACIVEIEKKAPQLIKLEGDKKNIDLGYLESGYKFEDSAFQGLLSNFLEYAILRNNFKTDILEKTNLKEPFYNFLCAIRNKNKEHESIYNFEAKRGKFDKIIRRIEEFFDYSLFEVNADYSDIEALSQKVQKDYEILKNQNKEYIDFNDRTERGIPNSLINSHYLKFINQLNKNKSEMTFKQLVESLKIHFKTEYVEFQILEHKPKQTFVWVTDKKGIIGDRIAHYEVSTRGKKGSEVFVDVHFEGMKTEKEIFFNMIKKLPEKLEWIDWQGSKSIGYSKSYNLREDDIVDNVTAALKYIDENIGDEIRNIIEKMHSTVPFDTNNNSNYMKQSFNQILYGPPGTGKTYNSINKALEIIDDDEVKILDWNDRLEVKRLYDKKVKEGQIVFTTFHQNMSYEDFIEGIKPKKTNEGKVVYEIENGVFKKLCLKASEKKASQTFEDSYSKFVEEVLNEGSIMLETPTQKKKFKVIINSNETAVAIPETEKATKMGVTKEMVRDYVINDLIRDWKPYTTAIGEYIKANYPFKVENSDNANKNFVIIIDEINRGNVSKIFGELITLVEESKREGNSEAITGILPYSKQEFSVPKNVYILGTMNTADRSVEALDTALRRRFDFVEMMPKYELFDTHKSRYSFNGMFAYDILETINKRIEVLLGRDHLIGHSFFILDEKEIIETKVKSAFYKNIIPLLQEYFYGDYNKIGLVLGSGFVTKIKVENHKDLFANDKEFNGNDYVGRETYNYSITEFNDDAIFYNALNILMNKVSIPESNE</sequence>
<dbReference type="InterPro" id="IPR052934">
    <property type="entry name" value="Methyl-DNA_Rec/Restrict_Enz"/>
</dbReference>
<name>A0A167ZKU8_9FLAO</name>
<dbReference type="RefSeq" id="WP_066076164.1">
    <property type="nucleotide sequence ID" value="NZ_FRDK01000011.1"/>
</dbReference>
<dbReference type="GO" id="GO:0005524">
    <property type="term" value="F:ATP binding"/>
    <property type="evidence" value="ECO:0007669"/>
    <property type="project" value="InterPro"/>
</dbReference>
<dbReference type="AlphaFoldDB" id="A0A167ZKU8"/>
<proteinExistence type="predicted"/>
<dbReference type="Proteomes" id="UP000077164">
    <property type="component" value="Unassembled WGS sequence"/>
</dbReference>
<accession>A0A167ZKU8</accession>
<keyword evidence="3" id="KW-1185">Reference proteome</keyword>
<dbReference type="OrthoDB" id="9781481at2"/>
<dbReference type="PANTHER" id="PTHR37291:SF1">
    <property type="entry name" value="TYPE IV METHYL-DIRECTED RESTRICTION ENZYME ECOKMCRB SUBUNIT"/>
    <property type="match status" value="1"/>
</dbReference>
<feature type="domain" description="ATPase dynein-related AAA" evidence="1">
    <location>
        <begin position="657"/>
        <end position="737"/>
    </location>
</feature>
<organism evidence="2 3">
    <name type="scientific">Flavobacterium fryxellicola</name>
    <dbReference type="NCBI Taxonomy" id="249352"/>
    <lineage>
        <taxon>Bacteria</taxon>
        <taxon>Pseudomonadati</taxon>
        <taxon>Bacteroidota</taxon>
        <taxon>Flavobacteriia</taxon>
        <taxon>Flavobacteriales</taxon>
        <taxon>Flavobacteriaceae</taxon>
        <taxon>Flavobacterium</taxon>
    </lineage>
</organism>
<comment type="caution">
    <text evidence="2">The sequence shown here is derived from an EMBL/GenBank/DDBJ whole genome shotgun (WGS) entry which is preliminary data.</text>
</comment>
<evidence type="ECO:0000313" key="3">
    <source>
        <dbReference type="Proteomes" id="UP000077164"/>
    </source>
</evidence>
<evidence type="ECO:0000259" key="1">
    <source>
        <dbReference type="Pfam" id="PF07728"/>
    </source>
</evidence>